<comment type="caution">
    <text evidence="1">The sequence shown here is derived from an EMBL/GenBank/DDBJ whole genome shotgun (WGS) entry which is preliminary data.</text>
</comment>
<feature type="non-terminal residue" evidence="1">
    <location>
        <position position="1"/>
    </location>
</feature>
<dbReference type="AlphaFoldDB" id="A0A9N9PJ84"/>
<gene>
    <name evidence="1" type="ORF">CPELLU_LOCUS19763</name>
</gene>
<keyword evidence="2" id="KW-1185">Reference proteome</keyword>
<organism evidence="1 2">
    <name type="scientific">Cetraspora pellucida</name>
    <dbReference type="NCBI Taxonomy" id="1433469"/>
    <lineage>
        <taxon>Eukaryota</taxon>
        <taxon>Fungi</taxon>
        <taxon>Fungi incertae sedis</taxon>
        <taxon>Mucoromycota</taxon>
        <taxon>Glomeromycotina</taxon>
        <taxon>Glomeromycetes</taxon>
        <taxon>Diversisporales</taxon>
        <taxon>Gigasporaceae</taxon>
        <taxon>Cetraspora</taxon>
    </lineage>
</organism>
<accession>A0A9N9PJ84</accession>
<reference evidence="1" key="1">
    <citation type="submission" date="2021-06" db="EMBL/GenBank/DDBJ databases">
        <authorList>
            <person name="Kallberg Y."/>
            <person name="Tangrot J."/>
            <person name="Rosling A."/>
        </authorList>
    </citation>
    <scope>NUCLEOTIDE SEQUENCE</scope>
    <source>
        <strain evidence="1">FL966</strain>
    </source>
</reference>
<sequence>CCIQGIEKISSSYFKGIFTAEHVNSSRNNQSDESILIKRNLFQIPGVYPMFEVISGLTSLQISDSRLNASNQLAIYVINYIMLAKQGNTKWWQFEKPLIHHSTWCLDWIKGLTKGVGSILDVDKSFEIGDESEAS</sequence>
<protein>
    <submittedName>
        <fullName evidence="1">17515_t:CDS:1</fullName>
    </submittedName>
</protein>
<name>A0A9N9PJ84_9GLOM</name>
<dbReference type="Proteomes" id="UP000789759">
    <property type="component" value="Unassembled WGS sequence"/>
</dbReference>
<dbReference type="EMBL" id="CAJVQA010050927">
    <property type="protein sequence ID" value="CAG8821847.1"/>
    <property type="molecule type" value="Genomic_DNA"/>
</dbReference>
<feature type="non-terminal residue" evidence="1">
    <location>
        <position position="135"/>
    </location>
</feature>
<evidence type="ECO:0000313" key="2">
    <source>
        <dbReference type="Proteomes" id="UP000789759"/>
    </source>
</evidence>
<evidence type="ECO:0000313" key="1">
    <source>
        <dbReference type="EMBL" id="CAG8821847.1"/>
    </source>
</evidence>
<dbReference type="OrthoDB" id="2405412at2759"/>
<proteinExistence type="predicted"/>